<evidence type="ECO:0000256" key="6">
    <source>
        <dbReference type="PIRSR" id="PIRSR601019-2"/>
    </source>
</evidence>
<dbReference type="GO" id="GO:0007188">
    <property type="term" value="P:adenylate cyclase-modulating G protein-coupled receptor signaling pathway"/>
    <property type="evidence" value="ECO:0007669"/>
    <property type="project" value="TreeGrafter"/>
</dbReference>
<dbReference type="SUPFAM" id="SSF47895">
    <property type="entry name" value="Transducin (alpha subunit), insertion domain"/>
    <property type="match status" value="1"/>
</dbReference>
<keyword evidence="3 5" id="KW-0342">GTP-binding</keyword>
<dbReference type="PANTHER" id="PTHR10218">
    <property type="entry name" value="GTP-BINDING PROTEIN ALPHA SUBUNIT"/>
    <property type="match status" value="1"/>
</dbReference>
<protein>
    <submittedName>
        <fullName evidence="8">Uncharacterized protein</fullName>
    </submittedName>
</protein>
<reference evidence="8" key="1">
    <citation type="submission" date="2021-01" db="EMBL/GenBank/DDBJ databases">
        <authorList>
            <person name="Kaushik A."/>
        </authorList>
    </citation>
    <scope>NUCLEOTIDE SEQUENCE</scope>
    <source>
        <strain evidence="8">AG2-2IIIB</strain>
    </source>
</reference>
<comment type="caution">
    <text evidence="8">The sequence shown here is derived from an EMBL/GenBank/DDBJ whole genome shotgun (WGS) entry which is preliminary data.</text>
</comment>
<dbReference type="AlphaFoldDB" id="A0A8H3DD70"/>
<dbReference type="Gene3D" id="1.10.400.10">
    <property type="entry name" value="GI Alpha 1, domain 2-like"/>
    <property type="match status" value="1"/>
</dbReference>
<evidence type="ECO:0000256" key="7">
    <source>
        <dbReference type="SAM" id="MobiDB-lite"/>
    </source>
</evidence>
<dbReference type="SUPFAM" id="SSF52540">
    <property type="entry name" value="P-loop containing nucleoside triphosphate hydrolases"/>
    <property type="match status" value="1"/>
</dbReference>
<evidence type="ECO:0000256" key="3">
    <source>
        <dbReference type="ARBA" id="ARBA00023134"/>
    </source>
</evidence>
<dbReference type="PROSITE" id="PS51882">
    <property type="entry name" value="G_ALPHA"/>
    <property type="match status" value="1"/>
</dbReference>
<dbReference type="GO" id="GO:0031683">
    <property type="term" value="F:G-protein beta/gamma-subunit complex binding"/>
    <property type="evidence" value="ECO:0007669"/>
    <property type="project" value="InterPro"/>
</dbReference>
<evidence type="ECO:0000313" key="8">
    <source>
        <dbReference type="EMBL" id="CAE6515927.1"/>
    </source>
</evidence>
<evidence type="ECO:0000313" key="9">
    <source>
        <dbReference type="Proteomes" id="UP000663843"/>
    </source>
</evidence>
<keyword evidence="1 6" id="KW-0479">Metal-binding</keyword>
<dbReference type="GO" id="GO:0005525">
    <property type="term" value="F:GTP binding"/>
    <property type="evidence" value="ECO:0007669"/>
    <property type="project" value="UniProtKB-KW"/>
</dbReference>
<dbReference type="PANTHER" id="PTHR10218:SF360">
    <property type="entry name" value="GUANINE NUCLEOTIDE-BINDING PROTEIN SUBUNIT ALPHA HOMOLOG"/>
    <property type="match status" value="1"/>
</dbReference>
<feature type="binding site" evidence="5">
    <location>
        <position position="451"/>
    </location>
    <ligand>
        <name>GTP</name>
        <dbReference type="ChEBI" id="CHEBI:37565"/>
    </ligand>
</feature>
<dbReference type="GO" id="GO:0003924">
    <property type="term" value="F:GTPase activity"/>
    <property type="evidence" value="ECO:0007669"/>
    <property type="project" value="InterPro"/>
</dbReference>
<dbReference type="FunFam" id="3.40.50.300:FF:000692">
    <property type="entry name" value="Guanine nucleotide-binding protein subunit alpha"/>
    <property type="match status" value="1"/>
</dbReference>
<accession>A0A8H3DD70</accession>
<dbReference type="Proteomes" id="UP000663843">
    <property type="component" value="Unassembled WGS sequence"/>
</dbReference>
<keyword evidence="2 5" id="KW-0547">Nucleotide-binding</keyword>
<dbReference type="CDD" id="cd00066">
    <property type="entry name" value="G-alpha"/>
    <property type="match status" value="1"/>
</dbReference>
<dbReference type="GO" id="GO:0005834">
    <property type="term" value="C:heterotrimeric G-protein complex"/>
    <property type="evidence" value="ECO:0007669"/>
    <property type="project" value="TreeGrafter"/>
</dbReference>
<sequence length="480" mass="54258">MATGSNHDRPSTPILPHSIPMLALNTMPRDDRSQAEEAKRRSNEIDEQLRLESIAIKKRRSKERKILLLGQSESGKSTLLKQFRLLHSNGKAFDAERASWRLIIFHNLVRSILNVLEEISRPAASNNNGSDSNAFWEENSTTFKTFRVRLSPLSQIADLIANRLAPESSSPIASSPAEPSSEWTSTANPHIPSSEISVLSSSRWKSALQKLHVTSRSPRPSVDCSIDFDNENDPGRLLVAFHDDLVEFCKTKAVWDMLKRRKIRVENISGFFLDDIDRITQPRYVPTDEDILKARLKTLGVSETKCVVNANSEKGSIWRIFDVGGARYQRAAWAPHFDDVNCIIFLAPISAFDQVLAEDPSVNRLEDSLIMWRDLCKNKILAGASIVLFLNKCDLLQAKLEAGIRLNQFLVSYGDRPNDYASVTKHLKNKFDKIKREHCPTAQIFTHFITATDRETTSIAINAVRDKIMRENLQNIGFVH</sequence>
<keyword evidence="6" id="KW-0460">Magnesium</keyword>
<feature type="binding site" evidence="6">
    <location>
        <position position="298"/>
    </location>
    <ligand>
        <name>Mg(2+)</name>
        <dbReference type="ChEBI" id="CHEBI:18420"/>
    </ligand>
</feature>
<feature type="compositionally biased region" description="Low complexity" evidence="7">
    <location>
        <begin position="167"/>
        <end position="182"/>
    </location>
</feature>
<dbReference type="GO" id="GO:0005737">
    <property type="term" value="C:cytoplasm"/>
    <property type="evidence" value="ECO:0007669"/>
    <property type="project" value="TreeGrafter"/>
</dbReference>
<dbReference type="InterPro" id="IPR011025">
    <property type="entry name" value="GproteinA_insert"/>
</dbReference>
<gene>
    <name evidence="8" type="ORF">RDB_LOCUS159204</name>
</gene>
<feature type="binding site" evidence="5">
    <location>
        <begin position="292"/>
        <end position="298"/>
    </location>
    <ligand>
        <name>GTP</name>
        <dbReference type="ChEBI" id="CHEBI:37565"/>
    </ligand>
</feature>
<dbReference type="InterPro" id="IPR001019">
    <property type="entry name" value="Gprotein_alpha_su"/>
</dbReference>
<dbReference type="GO" id="GO:0001664">
    <property type="term" value="F:G protein-coupled receptor binding"/>
    <property type="evidence" value="ECO:0007669"/>
    <property type="project" value="TreeGrafter"/>
</dbReference>
<evidence type="ECO:0000256" key="2">
    <source>
        <dbReference type="ARBA" id="ARBA00022741"/>
    </source>
</evidence>
<dbReference type="PRINTS" id="PR00318">
    <property type="entry name" value="GPROTEINA"/>
</dbReference>
<dbReference type="EMBL" id="CAJMWT010006376">
    <property type="protein sequence ID" value="CAE6515927.1"/>
    <property type="molecule type" value="Genomic_DNA"/>
</dbReference>
<organism evidence="8 9">
    <name type="scientific">Rhizoctonia solani</name>
    <dbReference type="NCBI Taxonomy" id="456999"/>
    <lineage>
        <taxon>Eukaryota</taxon>
        <taxon>Fungi</taxon>
        <taxon>Dikarya</taxon>
        <taxon>Basidiomycota</taxon>
        <taxon>Agaricomycotina</taxon>
        <taxon>Agaricomycetes</taxon>
        <taxon>Cantharellales</taxon>
        <taxon>Ceratobasidiaceae</taxon>
        <taxon>Rhizoctonia</taxon>
    </lineage>
</organism>
<feature type="binding site" evidence="5">
    <location>
        <begin position="391"/>
        <end position="394"/>
    </location>
    <ligand>
        <name>GTP</name>
        <dbReference type="ChEBI" id="CHEBI:37565"/>
    </ligand>
</feature>
<dbReference type="InterPro" id="IPR027417">
    <property type="entry name" value="P-loop_NTPase"/>
</dbReference>
<keyword evidence="4" id="KW-0807">Transducer</keyword>
<dbReference type="GO" id="GO:0046872">
    <property type="term" value="F:metal ion binding"/>
    <property type="evidence" value="ECO:0007669"/>
    <property type="project" value="UniProtKB-KW"/>
</dbReference>
<evidence type="ECO:0000256" key="4">
    <source>
        <dbReference type="ARBA" id="ARBA00023224"/>
    </source>
</evidence>
<evidence type="ECO:0000256" key="1">
    <source>
        <dbReference type="ARBA" id="ARBA00022723"/>
    </source>
</evidence>
<proteinExistence type="predicted"/>
<feature type="region of interest" description="Disordered" evidence="7">
    <location>
        <begin position="167"/>
        <end position="189"/>
    </location>
</feature>
<dbReference type="Pfam" id="PF00503">
    <property type="entry name" value="G-alpha"/>
    <property type="match status" value="1"/>
</dbReference>
<evidence type="ECO:0000256" key="5">
    <source>
        <dbReference type="PIRSR" id="PIRSR601019-1"/>
    </source>
</evidence>
<dbReference type="SMART" id="SM00275">
    <property type="entry name" value="G_alpha"/>
    <property type="match status" value="1"/>
</dbReference>
<dbReference type="Gene3D" id="3.40.50.300">
    <property type="entry name" value="P-loop containing nucleotide triphosphate hydrolases"/>
    <property type="match status" value="2"/>
</dbReference>
<name>A0A8H3DD70_9AGAM</name>